<comment type="catalytic activity">
    <reaction evidence="4">
        <text>a (3S)-3-hydroxyacyl-CoA + NAD(+) = a 3-oxoacyl-CoA + NADH + H(+)</text>
        <dbReference type="Rhea" id="RHEA:22432"/>
        <dbReference type="ChEBI" id="CHEBI:15378"/>
        <dbReference type="ChEBI" id="CHEBI:57318"/>
        <dbReference type="ChEBI" id="CHEBI:57540"/>
        <dbReference type="ChEBI" id="CHEBI:57945"/>
        <dbReference type="ChEBI" id="CHEBI:90726"/>
        <dbReference type="EC" id="1.1.1.35"/>
    </reaction>
</comment>
<evidence type="ECO:0000256" key="3">
    <source>
        <dbReference type="ARBA" id="ARBA00023268"/>
    </source>
</evidence>
<dbReference type="CDD" id="cd06558">
    <property type="entry name" value="crotonase-like"/>
    <property type="match status" value="1"/>
</dbReference>
<gene>
    <name evidence="5" type="ORF">GV832_01020</name>
</gene>
<dbReference type="InterPro" id="IPR008927">
    <property type="entry name" value="6-PGluconate_DH-like_C_sf"/>
</dbReference>
<dbReference type="PANTHER" id="PTHR23309">
    <property type="entry name" value="3-HYDROXYACYL-COA DEHYROGENASE"/>
    <property type="match status" value="1"/>
</dbReference>
<evidence type="ECO:0000256" key="4">
    <source>
        <dbReference type="ARBA" id="ARBA00049556"/>
    </source>
</evidence>
<keyword evidence="2" id="KW-0456">Lyase</keyword>
<name>A0AAE5BUI6_9RHOB</name>
<keyword evidence="1" id="KW-0413">Isomerase</keyword>
<accession>A0AAE5BUI6</accession>
<dbReference type="GO" id="GO:0016829">
    <property type="term" value="F:lyase activity"/>
    <property type="evidence" value="ECO:0007669"/>
    <property type="project" value="UniProtKB-KW"/>
</dbReference>
<dbReference type="Proteomes" id="UP001193501">
    <property type="component" value="Unassembled WGS sequence"/>
</dbReference>
<evidence type="ECO:0000256" key="2">
    <source>
        <dbReference type="ARBA" id="ARBA00023239"/>
    </source>
</evidence>
<dbReference type="SUPFAM" id="SSF48179">
    <property type="entry name" value="6-phosphogluconate dehydrogenase C-terminal domain-like"/>
    <property type="match status" value="1"/>
</dbReference>
<dbReference type="InterPro" id="IPR036291">
    <property type="entry name" value="NAD(P)-bd_dom_sf"/>
</dbReference>
<dbReference type="GO" id="GO:0006635">
    <property type="term" value="P:fatty acid beta-oxidation"/>
    <property type="evidence" value="ECO:0007669"/>
    <property type="project" value="TreeGrafter"/>
</dbReference>
<dbReference type="GO" id="GO:0003857">
    <property type="term" value="F:(3S)-3-hydroxyacyl-CoA dehydrogenase (NAD+) activity"/>
    <property type="evidence" value="ECO:0007669"/>
    <property type="project" value="UniProtKB-EC"/>
</dbReference>
<organism evidence="5 6">
    <name type="scientific">Stagnihabitans tardus</name>
    <dbReference type="NCBI Taxonomy" id="2699202"/>
    <lineage>
        <taxon>Bacteria</taxon>
        <taxon>Pseudomonadati</taxon>
        <taxon>Pseudomonadota</taxon>
        <taxon>Alphaproteobacteria</taxon>
        <taxon>Rhodobacterales</taxon>
        <taxon>Paracoccaceae</taxon>
        <taxon>Stagnihabitans</taxon>
    </lineage>
</organism>
<dbReference type="Gene3D" id="1.10.1040.10">
    <property type="entry name" value="N-(1-d-carboxylethyl)-l-norvaline Dehydrogenase, domain 2"/>
    <property type="match status" value="1"/>
</dbReference>
<sequence>MAEASGGLVRVDRMGQVAVLVLTHPPANLWTQGMAAPMIAALDRIEADASVSAVILRGEGRGFSAGAPLETALTPDPDLARVCARIEACPKPVIAALHGMALGAGCALALAAHWRIAHEGAVIGLPELGLGLIPGAGTTQRLPRLIGAEQALRLMLEARPISAAEALALGLVDEVCTGVLGQAALAMAGRGLAPRRLSQMMPRDLSRLPAVVEAARVQLGATPLPAAWKLVDCVEASGLLPFAMGLNMEEAALGDLIATPEAAGLVHALRAERLALAPPQGQPAPGVRTVGIWGATDVGAELALQAVRAGVEVVLVDADRGALTGTLASVVGALDAEVAAGRLTPEAREAAWGRMAAGQGDLPEGLDLVFVPPGVEGGTSAPEIVLGAASLGVGLTLGEGVGALSELSCGPGARAELVARARAFGQRLGWRVVSVGPGGPVELGLRLALEAAVEALSAAHGAAEVRGAFAAAGLGGGQGGTAAPAILRAGLAALAAEAARMLEDGRAARPCDIDAVAVLSGLMPRWLGGPLHQADRRGLLLLRADLRKLGPAPVFAVSPVIDRLIAEGGRFGL</sequence>
<dbReference type="Pfam" id="PF00378">
    <property type="entry name" value="ECH_1"/>
    <property type="match status" value="1"/>
</dbReference>
<evidence type="ECO:0000256" key="1">
    <source>
        <dbReference type="ARBA" id="ARBA00023235"/>
    </source>
</evidence>
<dbReference type="SUPFAM" id="SSF51735">
    <property type="entry name" value="NAD(P)-binding Rossmann-fold domains"/>
    <property type="match status" value="1"/>
</dbReference>
<protein>
    <recommendedName>
        <fullName evidence="7">3-hydroxyacyl-CoA dehydrogenase</fullName>
    </recommendedName>
</protein>
<dbReference type="RefSeq" id="WP_168772948.1">
    <property type="nucleotide sequence ID" value="NZ_JAABNR010000001.1"/>
</dbReference>
<dbReference type="Gene3D" id="3.40.50.720">
    <property type="entry name" value="NAD(P)-binding Rossmann-like Domain"/>
    <property type="match status" value="1"/>
</dbReference>
<dbReference type="AlphaFoldDB" id="A0AAE5BUI6"/>
<keyword evidence="6" id="KW-1185">Reference proteome</keyword>
<dbReference type="InterPro" id="IPR013328">
    <property type="entry name" value="6PGD_dom2"/>
</dbReference>
<reference evidence="5" key="1">
    <citation type="submission" date="2020-01" db="EMBL/GenBank/DDBJ databases">
        <authorList>
            <person name="Chen W.-M."/>
        </authorList>
    </citation>
    <scope>NUCLEOTIDE SEQUENCE</scope>
    <source>
        <strain evidence="5">CYK-10</strain>
    </source>
</reference>
<evidence type="ECO:0008006" key="7">
    <source>
        <dbReference type="Google" id="ProtNLM"/>
    </source>
</evidence>
<dbReference type="Gene3D" id="3.90.226.10">
    <property type="entry name" value="2-enoyl-CoA Hydratase, Chain A, domain 1"/>
    <property type="match status" value="1"/>
</dbReference>
<keyword evidence="3" id="KW-0511">Multifunctional enzyme</keyword>
<dbReference type="InterPro" id="IPR001753">
    <property type="entry name" value="Enoyl-CoA_hydra/iso"/>
</dbReference>
<proteinExistence type="predicted"/>
<dbReference type="EMBL" id="JAABNR010000001">
    <property type="protein sequence ID" value="NBZ86148.1"/>
    <property type="molecule type" value="Genomic_DNA"/>
</dbReference>
<dbReference type="PANTHER" id="PTHR23309:SF49">
    <property type="entry name" value="PEROXISOMAL BIFUNCTIONAL ENZYME"/>
    <property type="match status" value="1"/>
</dbReference>
<dbReference type="SUPFAM" id="SSF52096">
    <property type="entry name" value="ClpP/crotonase"/>
    <property type="match status" value="1"/>
</dbReference>
<dbReference type="InterPro" id="IPR029045">
    <property type="entry name" value="ClpP/crotonase-like_dom_sf"/>
</dbReference>
<evidence type="ECO:0000313" key="5">
    <source>
        <dbReference type="EMBL" id="NBZ86148.1"/>
    </source>
</evidence>
<evidence type="ECO:0000313" key="6">
    <source>
        <dbReference type="Proteomes" id="UP001193501"/>
    </source>
</evidence>
<dbReference type="GO" id="GO:0016853">
    <property type="term" value="F:isomerase activity"/>
    <property type="evidence" value="ECO:0007669"/>
    <property type="project" value="UniProtKB-KW"/>
</dbReference>
<comment type="caution">
    <text evidence="5">The sequence shown here is derived from an EMBL/GenBank/DDBJ whole genome shotgun (WGS) entry which is preliminary data.</text>
</comment>